<feature type="domain" description="PEP-utilising enzyme mobile" evidence="1">
    <location>
        <begin position="707"/>
        <end position="777"/>
    </location>
</feature>
<dbReference type="PATRIC" id="fig|749927.5.peg.5621"/>
<dbReference type="GO" id="GO:0005524">
    <property type="term" value="F:ATP binding"/>
    <property type="evidence" value="ECO:0007669"/>
    <property type="project" value="InterPro"/>
</dbReference>
<dbReference type="HOGENOM" id="CLU_005950_0_0_11"/>
<gene>
    <name evidence="3" type="primary">ppsA</name>
    <name evidence="3" type="ordered locus">AMED_5423</name>
</gene>
<dbReference type="GeneID" id="92873131"/>
<dbReference type="InterPro" id="IPR013815">
    <property type="entry name" value="ATP_grasp_subdomain_1"/>
</dbReference>
<dbReference type="Gene3D" id="3.30.1490.20">
    <property type="entry name" value="ATP-grasp fold, A domain"/>
    <property type="match status" value="2"/>
</dbReference>
<dbReference type="InterPro" id="IPR051549">
    <property type="entry name" value="PEP_Utilizing_Enz"/>
</dbReference>
<dbReference type="RefSeq" id="WP_013227243.1">
    <property type="nucleotide sequence ID" value="NC_014318.1"/>
</dbReference>
<dbReference type="eggNOG" id="COG0574">
    <property type="taxonomic scope" value="Bacteria"/>
</dbReference>
<keyword evidence="3" id="KW-0418">Kinase</keyword>
<dbReference type="eggNOG" id="COG1080">
    <property type="taxonomic scope" value="Bacteria"/>
</dbReference>
<evidence type="ECO:0000313" key="4">
    <source>
        <dbReference type="Proteomes" id="UP000000328"/>
    </source>
</evidence>
<name>A0A0H3DAS2_AMYMU</name>
<keyword evidence="3" id="KW-0670">Pyruvate</keyword>
<reference evidence="3 4" key="1">
    <citation type="journal article" date="2010" name="Cell Res.">
        <title>Complete genome sequence of the rifamycin SV-producing Amycolatopsis mediterranei U32 revealed its genetic characteristics in phylogeny and metabolism.</title>
        <authorList>
            <person name="Zhao W."/>
            <person name="Zhong Y."/>
            <person name="Yuan H."/>
            <person name="Wang J."/>
            <person name="Zheng H."/>
            <person name="Wang Y."/>
            <person name="Cen X."/>
            <person name="Xu F."/>
            <person name="Bai J."/>
            <person name="Han X."/>
            <person name="Lu G."/>
            <person name="Zhu Y."/>
            <person name="Shao Z."/>
            <person name="Yan H."/>
            <person name="Li C."/>
            <person name="Peng N."/>
            <person name="Zhang Z."/>
            <person name="Zhang Y."/>
            <person name="Lin W."/>
            <person name="Fan Y."/>
            <person name="Qin Z."/>
            <person name="Hu Y."/>
            <person name="Zhu B."/>
            <person name="Wang S."/>
            <person name="Ding X."/>
            <person name="Zhao G.P."/>
        </authorList>
    </citation>
    <scope>NUCLEOTIDE SEQUENCE [LARGE SCALE GENOMIC DNA]</scope>
    <source>
        <strain evidence="4">U-32</strain>
    </source>
</reference>
<evidence type="ECO:0000259" key="2">
    <source>
        <dbReference type="Pfam" id="PF01326"/>
    </source>
</evidence>
<organism evidence="3 4">
    <name type="scientific">Amycolatopsis mediterranei (strain U-32)</name>
    <dbReference type="NCBI Taxonomy" id="749927"/>
    <lineage>
        <taxon>Bacteria</taxon>
        <taxon>Bacillati</taxon>
        <taxon>Actinomycetota</taxon>
        <taxon>Actinomycetes</taxon>
        <taxon>Pseudonocardiales</taxon>
        <taxon>Pseudonocardiaceae</taxon>
        <taxon>Amycolatopsis</taxon>
    </lineage>
</organism>
<dbReference type="Gene3D" id="3.50.30.10">
    <property type="entry name" value="Phosphohistidine domain"/>
    <property type="match status" value="1"/>
</dbReference>
<dbReference type="SUPFAM" id="SSF56059">
    <property type="entry name" value="Glutathione synthetase ATP-binding domain-like"/>
    <property type="match status" value="1"/>
</dbReference>
<protein>
    <submittedName>
        <fullName evidence="3">Pyruvate phosphate dikinase</fullName>
    </submittedName>
</protein>
<feature type="domain" description="Pyruvate phosphate dikinase AMP/ATP-binding" evidence="2">
    <location>
        <begin position="52"/>
        <end position="189"/>
    </location>
</feature>
<dbReference type="Pfam" id="PF01326">
    <property type="entry name" value="PPDK_N"/>
    <property type="match status" value="2"/>
</dbReference>
<keyword evidence="3" id="KW-0808">Transferase</keyword>
<dbReference type="InterPro" id="IPR008279">
    <property type="entry name" value="PEP-util_enz_mobile_dom"/>
</dbReference>
<evidence type="ECO:0000259" key="1">
    <source>
        <dbReference type="Pfam" id="PF00391"/>
    </source>
</evidence>
<sequence>MTLTRPALVRSLDEPGLEPAEAGRKAARLARLRQAGFPVPPGLVLTVAAFEEGEFSAGVLAALRSVAGHFGDVPLAVRSSGVAEDGDEQSHAGQYETVLGVSGFDELVAAVRTCWESADAARLRQYRGRADRPGLAVLVQPLVPAVAAGVAFSADPVTGARGTVRVDAVPGLGDQLVSGRVVPDEWAVTDAPALVRGPHGVLTAEQAGRVADLARRVEADAGSPQDIEWAWDGDDVVLLQARPITALPAAGPEPVAIEFEVPPGFWLRGGYTLKPLSPMNTSTLIRAVNRTSSNLFTYAFGERVEVRNLGGWSYVRIVPLASVDAVRERAAEVVAAGRADKHGEIVDRWYAEWLPGLHAALTAVRSVVLGELPGPELAAELDRRVELAYEAQRLHFLVGGVSSMVWGELGVVCRDLLGWGAAEILPMLTGLPGRAAEPARELTRLARLAARDPGVLREPAGEFAEAFEAYLVEYGQRCLGADLAEPSLAEQPRLVLSLIRDRLDAGTDPEAAAAAALAEREETVAAARARLSGADLARFERALARAQRAFPLRDDTGFEAHVAWAQVRYALRELAARLVSGGRLADVDDIFLLTLDEARTGFASGAAQHDLVSLRAGQQAWSQAHLGPQTYGEYQSGPDREAVLAELAPADRAVLEPMLWIDSVSELGAGHRAAAGDRLLRGTAASAGRYTGVVRVVISEREFAKLRPGDVLVCPETTPQWSVLFGGIGALITDTGGLLSHPSILAREHGIPAVVATGNATEVLRDGQLVTVDGTTGAVEVLDAS</sequence>
<dbReference type="Gene3D" id="3.30.470.20">
    <property type="entry name" value="ATP-grasp fold, B domain"/>
    <property type="match status" value="2"/>
</dbReference>
<dbReference type="PANTHER" id="PTHR43615">
    <property type="entry name" value="PHOSPHOENOLPYRUVATE SYNTHASE-RELATED"/>
    <property type="match status" value="1"/>
</dbReference>
<dbReference type="InterPro" id="IPR002192">
    <property type="entry name" value="PPDK_AMP/ATP-bd"/>
</dbReference>
<dbReference type="PANTHER" id="PTHR43615:SF1">
    <property type="entry name" value="PPDK_N DOMAIN-CONTAINING PROTEIN"/>
    <property type="match status" value="1"/>
</dbReference>
<proteinExistence type="predicted"/>
<dbReference type="SUPFAM" id="SSF52009">
    <property type="entry name" value="Phosphohistidine domain"/>
    <property type="match status" value="1"/>
</dbReference>
<feature type="domain" description="Pyruvate phosphate dikinase AMP/ATP-binding" evidence="2">
    <location>
        <begin position="201"/>
        <end position="250"/>
    </location>
</feature>
<evidence type="ECO:0000313" key="3">
    <source>
        <dbReference type="EMBL" id="ADJ47183.1"/>
    </source>
</evidence>
<dbReference type="Proteomes" id="UP000000328">
    <property type="component" value="Chromosome"/>
</dbReference>
<dbReference type="EMBL" id="CP002000">
    <property type="protein sequence ID" value="ADJ47183.1"/>
    <property type="molecule type" value="Genomic_DNA"/>
</dbReference>
<dbReference type="Pfam" id="PF00391">
    <property type="entry name" value="PEP-utilizers"/>
    <property type="match status" value="1"/>
</dbReference>
<dbReference type="AlphaFoldDB" id="A0A0H3DAS2"/>
<dbReference type="KEGG" id="amd:AMED_5423"/>
<dbReference type="GO" id="GO:0016301">
    <property type="term" value="F:kinase activity"/>
    <property type="evidence" value="ECO:0007669"/>
    <property type="project" value="UniProtKB-KW"/>
</dbReference>
<accession>A0A0H3DAS2</accession>
<dbReference type="InterPro" id="IPR036637">
    <property type="entry name" value="Phosphohistidine_dom_sf"/>
</dbReference>
<dbReference type="OrthoDB" id="9765468at2"/>